<dbReference type="Proteomes" id="UP000060513">
    <property type="component" value="Chromosome"/>
</dbReference>
<evidence type="ECO:0000256" key="1">
    <source>
        <dbReference type="ARBA" id="ARBA00023172"/>
    </source>
</evidence>
<keyword evidence="1" id="KW-0233">DNA recombination</keyword>
<evidence type="ECO:0000256" key="2">
    <source>
        <dbReference type="SAM" id="MobiDB-lite"/>
    </source>
</evidence>
<dbReference type="OMA" id="GMEPGFR"/>
<dbReference type="GO" id="GO:0006310">
    <property type="term" value="P:DNA recombination"/>
    <property type="evidence" value="ECO:0007669"/>
    <property type="project" value="UniProtKB-KW"/>
</dbReference>
<organism evidence="3">
    <name type="scientific">Streptomyces pristinaespiralis</name>
    <dbReference type="NCBI Taxonomy" id="38300"/>
    <lineage>
        <taxon>Bacteria</taxon>
        <taxon>Bacillati</taxon>
        <taxon>Actinomycetota</taxon>
        <taxon>Actinomycetes</taxon>
        <taxon>Kitasatosporales</taxon>
        <taxon>Streptomycetaceae</taxon>
        <taxon>Streptomyces</taxon>
    </lineage>
</organism>
<accession>A0A0M3QIR0</accession>
<dbReference type="GO" id="GO:0015074">
    <property type="term" value="P:DNA integration"/>
    <property type="evidence" value="ECO:0007669"/>
    <property type="project" value="InterPro"/>
</dbReference>
<dbReference type="Gene3D" id="1.10.443.10">
    <property type="entry name" value="Intergrase catalytic core"/>
    <property type="match status" value="1"/>
</dbReference>
<gene>
    <name evidence="3" type="ORF">SPRI_3623</name>
</gene>
<protein>
    <submittedName>
        <fullName evidence="3">Integrase</fullName>
    </submittedName>
</protein>
<dbReference type="STRING" id="38300.SPRI_3623"/>
<evidence type="ECO:0000313" key="4">
    <source>
        <dbReference type="Proteomes" id="UP000060513"/>
    </source>
</evidence>
<dbReference type="KEGG" id="spri:SPRI_3623"/>
<name>A0A0M3QIR0_STRPR</name>
<dbReference type="PATRIC" id="fig|38300.4.peg.3800"/>
<sequence length="89" mass="9847">MVGLPADFRFYDLRHTGHTLTIRSGATLKDTMVRVGQSTEKAALIYQHSDTERQREVAAGLDSLMQAERRKAAAKADDQASATERAREA</sequence>
<dbReference type="GO" id="GO:0003677">
    <property type="term" value="F:DNA binding"/>
    <property type="evidence" value="ECO:0007669"/>
    <property type="project" value="InterPro"/>
</dbReference>
<reference evidence="3 4" key="1">
    <citation type="submission" date="2015-08" db="EMBL/GenBank/DDBJ databases">
        <title>Genome sequence of the pristinamycin over-producing bacterium Streptomyces pristinaespiralis HCCB10218.</title>
        <authorList>
            <person name="Tian J."/>
            <person name="Yang J."/>
            <person name="Li L."/>
            <person name="Ruan L."/>
            <person name="Wei W."/>
            <person name="Zheng G."/>
            <person name="Wei Z."/>
            <person name="Yang S."/>
            <person name="Ge M."/>
            <person name="Jiang W."/>
            <person name="Lu Y."/>
        </authorList>
    </citation>
    <scope>NUCLEOTIDE SEQUENCE [LARGE SCALE GENOMIC DNA]</scope>
    <source>
        <strain evidence="3 4">HCCB 10218</strain>
    </source>
</reference>
<dbReference type="InterPro" id="IPR011010">
    <property type="entry name" value="DNA_brk_join_enz"/>
</dbReference>
<dbReference type="AlphaFoldDB" id="A0A0M3QIR0"/>
<dbReference type="InterPro" id="IPR013762">
    <property type="entry name" value="Integrase-like_cat_sf"/>
</dbReference>
<evidence type="ECO:0000313" key="3">
    <source>
        <dbReference type="EMBL" id="ALC21929.1"/>
    </source>
</evidence>
<feature type="region of interest" description="Disordered" evidence="2">
    <location>
        <begin position="68"/>
        <end position="89"/>
    </location>
</feature>
<dbReference type="EMBL" id="CP011340">
    <property type="protein sequence ID" value="ALC21929.1"/>
    <property type="molecule type" value="Genomic_DNA"/>
</dbReference>
<proteinExistence type="predicted"/>
<dbReference type="SUPFAM" id="SSF56349">
    <property type="entry name" value="DNA breaking-rejoining enzymes"/>
    <property type="match status" value="1"/>
</dbReference>